<organism evidence="3 4">
    <name type="scientific">Methanocella conradii (strain DSM 24694 / JCM 17849 / CGMCC 1.5162 / HZ254)</name>
    <dbReference type="NCBI Taxonomy" id="1041930"/>
    <lineage>
        <taxon>Archaea</taxon>
        <taxon>Methanobacteriati</taxon>
        <taxon>Methanobacteriota</taxon>
        <taxon>Stenosarchaea group</taxon>
        <taxon>Methanomicrobia</taxon>
        <taxon>Methanocellales</taxon>
        <taxon>Methanocellaceae</taxon>
        <taxon>Methanocella</taxon>
    </lineage>
</organism>
<comment type="similarity">
    <text evidence="1">Belongs to the short-chain fatty acyl-CoA assimilation regulator (ScfR) family.</text>
</comment>
<evidence type="ECO:0000256" key="1">
    <source>
        <dbReference type="ARBA" id="ARBA00007227"/>
    </source>
</evidence>
<dbReference type="SUPFAM" id="SSF47413">
    <property type="entry name" value="lambda repressor-like DNA-binding domains"/>
    <property type="match status" value="1"/>
</dbReference>
<dbReference type="Proteomes" id="UP000005233">
    <property type="component" value="Chromosome"/>
</dbReference>
<evidence type="ECO:0000313" key="3">
    <source>
        <dbReference type="EMBL" id="AFD00728.1"/>
    </source>
</evidence>
<dbReference type="CDD" id="cd00093">
    <property type="entry name" value="HTH_XRE"/>
    <property type="match status" value="1"/>
</dbReference>
<dbReference type="SMART" id="SM00530">
    <property type="entry name" value="HTH_XRE"/>
    <property type="match status" value="1"/>
</dbReference>
<dbReference type="eggNOG" id="arCOG07475">
    <property type="taxonomic scope" value="Archaea"/>
</dbReference>
<sequence>MPKKSPTISVKPDVLKWLRESSGWTINEVSKRLNITEEWIKKWESGDENPTLNEIKELSDAYKRPLAAFFLSSPVKEPSLPQDFRRLPGASKPFSRKTLRAIHKAMNLQDIGRELLENLNLDIETDVSRANLRDDPEKVAREERHKLGVSIEDQFKWKNPYEAFKAWRSAIEQKNILVFQFPMELEELRGFTLLELSPYAIVVNSSDIVEARIFTLIHEYGHILLHEPALCTPETPLNDGSHGASVERWCNQFAGAFLLPSDDIKSSFERCGLTKYSKIASRYKVSRAATLTRLVNLRLISLDKYNEEMSKLPINIYKEQGGIGKPSKRIRQAMGDTFISLVLENSHKGFITNNDALSYLGIKTAHLKELLGHKS</sequence>
<dbReference type="PROSITE" id="PS50943">
    <property type="entry name" value="HTH_CROC1"/>
    <property type="match status" value="1"/>
</dbReference>
<proteinExistence type="inferred from homology"/>
<dbReference type="KEGG" id="mez:Mtc_1988"/>
<reference evidence="3 4" key="1">
    <citation type="journal article" date="2012" name="J. Bacteriol.">
        <title>Complete genome sequence of a thermophilic methanogen, Methanocella conradii HZ254, isolated from Chinese rice field soil.</title>
        <authorList>
            <person name="Lu Z."/>
            <person name="Lu Y."/>
        </authorList>
    </citation>
    <scope>NUCLEOTIDE SEQUENCE [LARGE SCALE GENOMIC DNA]</scope>
    <source>
        <strain evidence="4">DSM 24694 / JCM 17849 / CGMCC 1.5162 / HZ254</strain>
    </source>
</reference>
<name>H8I681_METCZ</name>
<accession>H8I681</accession>
<dbReference type="eggNOG" id="arCOG01863">
    <property type="taxonomic scope" value="Archaea"/>
</dbReference>
<feature type="domain" description="HTH cro/C1-type" evidence="2">
    <location>
        <begin position="15"/>
        <end position="69"/>
    </location>
</feature>
<dbReference type="InterPro" id="IPR052345">
    <property type="entry name" value="Rad_response_metalloprotease"/>
</dbReference>
<dbReference type="InterPro" id="IPR010359">
    <property type="entry name" value="IrrE_HExxH"/>
</dbReference>
<dbReference type="InterPro" id="IPR010982">
    <property type="entry name" value="Lambda_DNA-bd_dom_sf"/>
</dbReference>
<dbReference type="Gene3D" id="1.10.10.2910">
    <property type="match status" value="1"/>
</dbReference>
<dbReference type="Pfam" id="PF01381">
    <property type="entry name" value="HTH_3"/>
    <property type="match status" value="1"/>
</dbReference>
<dbReference type="AlphaFoldDB" id="H8I681"/>
<dbReference type="PANTHER" id="PTHR43236:SF2">
    <property type="entry name" value="BLL0069 PROTEIN"/>
    <property type="match status" value="1"/>
</dbReference>
<evidence type="ECO:0000313" key="4">
    <source>
        <dbReference type="Proteomes" id="UP000005233"/>
    </source>
</evidence>
<dbReference type="Gene3D" id="1.10.260.40">
    <property type="entry name" value="lambda repressor-like DNA-binding domains"/>
    <property type="match status" value="1"/>
</dbReference>
<dbReference type="Pfam" id="PF06114">
    <property type="entry name" value="Peptidase_M78"/>
    <property type="match status" value="1"/>
</dbReference>
<keyword evidence="4" id="KW-1185">Reference proteome</keyword>
<dbReference type="EMBL" id="CP003243">
    <property type="protein sequence ID" value="AFD00728.1"/>
    <property type="molecule type" value="Genomic_DNA"/>
</dbReference>
<dbReference type="InterPro" id="IPR001387">
    <property type="entry name" value="Cro/C1-type_HTH"/>
</dbReference>
<dbReference type="GO" id="GO:0003677">
    <property type="term" value="F:DNA binding"/>
    <property type="evidence" value="ECO:0007669"/>
    <property type="project" value="InterPro"/>
</dbReference>
<evidence type="ECO:0000259" key="2">
    <source>
        <dbReference type="PROSITE" id="PS50943"/>
    </source>
</evidence>
<dbReference type="STRING" id="1041930.Mtc_1988"/>
<protein>
    <submittedName>
        <fullName evidence="3">Zn peptidase</fullName>
    </submittedName>
</protein>
<dbReference type="PANTHER" id="PTHR43236">
    <property type="entry name" value="ANTITOXIN HIGA1"/>
    <property type="match status" value="1"/>
</dbReference>
<dbReference type="HOGENOM" id="CLU_057454_0_1_2"/>
<gene>
    <name evidence="3" type="ordered locus">Mtc_1988</name>
</gene>